<dbReference type="InterPro" id="IPR036955">
    <property type="entry name" value="AP2/ERF_dom_sf"/>
</dbReference>
<keyword evidence="6" id="KW-1185">Reference proteome</keyword>
<evidence type="ECO:0000256" key="3">
    <source>
        <dbReference type="ARBA" id="ARBA00023163"/>
    </source>
</evidence>
<dbReference type="InterPro" id="IPR003615">
    <property type="entry name" value="HNH_nuc"/>
</dbReference>
<reference evidence="5 6" key="1">
    <citation type="submission" date="2021-03" db="EMBL/GenBank/DDBJ databases">
        <title>Genomic Encyclopedia of Type Strains, Phase IV (KMG-IV): sequencing the most valuable type-strain genomes for metagenomic binning, comparative biology and taxonomic classification.</title>
        <authorList>
            <person name="Goeker M."/>
        </authorList>
    </citation>
    <scope>NUCLEOTIDE SEQUENCE [LARGE SCALE GENOMIC DNA]</scope>
    <source>
        <strain evidence="5 6">DSM 6139</strain>
    </source>
</reference>
<evidence type="ECO:0000313" key="6">
    <source>
        <dbReference type="Proteomes" id="UP001519271"/>
    </source>
</evidence>
<dbReference type="Gene3D" id="3.30.730.10">
    <property type="entry name" value="AP2/ERF domain"/>
    <property type="match status" value="1"/>
</dbReference>
<dbReference type="SUPFAM" id="SSF54171">
    <property type="entry name" value="DNA-binding domain"/>
    <property type="match status" value="1"/>
</dbReference>
<proteinExistence type="predicted"/>
<organism evidence="5 6">
    <name type="scientific">Youngiibacter multivorans</name>
    <dbReference type="NCBI Taxonomy" id="937251"/>
    <lineage>
        <taxon>Bacteria</taxon>
        <taxon>Bacillati</taxon>
        <taxon>Bacillota</taxon>
        <taxon>Clostridia</taxon>
        <taxon>Eubacteriales</taxon>
        <taxon>Clostridiaceae</taxon>
        <taxon>Youngiibacter</taxon>
    </lineage>
</organism>
<feature type="domain" description="AP2/ERF" evidence="4">
    <location>
        <begin position="105"/>
        <end position="161"/>
    </location>
</feature>
<evidence type="ECO:0000259" key="4">
    <source>
        <dbReference type="PROSITE" id="PS51032"/>
    </source>
</evidence>
<protein>
    <recommendedName>
        <fullName evidence="4">AP2/ERF domain-containing protein</fullName>
    </recommendedName>
</protein>
<sequence length="169" mass="19621">MTYVIIERESYITGYTRNGVAFTFDKADYDKVRKHSWHLSKKGYISTKRKGMVVPLHKVILKYPSWMEVDHISRDRLDNRRTNLRVCSHQENCFNQSLKKTNTSGYIGVSKAKRENAFEAYIHLCGRKYHIGTFEDSRLAAKVRDNAALMLFGEFASLNFPKECGEITD</sequence>
<gene>
    <name evidence="5" type="ORF">J2Z34_002817</name>
</gene>
<dbReference type="Gene3D" id="3.90.75.20">
    <property type="match status" value="1"/>
</dbReference>
<dbReference type="Proteomes" id="UP001519271">
    <property type="component" value="Unassembled WGS sequence"/>
</dbReference>
<dbReference type="InterPro" id="IPR016177">
    <property type="entry name" value="DNA-bd_dom_sf"/>
</dbReference>
<comment type="caution">
    <text evidence="5">The sequence shown here is derived from an EMBL/GenBank/DDBJ whole genome shotgun (WGS) entry which is preliminary data.</text>
</comment>
<dbReference type="PROSITE" id="PS51032">
    <property type="entry name" value="AP2_ERF"/>
    <property type="match status" value="1"/>
</dbReference>
<accession>A0ABS4G701</accession>
<keyword evidence="1" id="KW-0805">Transcription regulation</keyword>
<dbReference type="SUPFAM" id="SSF54060">
    <property type="entry name" value="His-Me finger endonucleases"/>
    <property type="match status" value="1"/>
</dbReference>
<dbReference type="EMBL" id="JAGGKC010000027">
    <property type="protein sequence ID" value="MBP1920306.1"/>
    <property type="molecule type" value="Genomic_DNA"/>
</dbReference>
<dbReference type="InterPro" id="IPR001471">
    <property type="entry name" value="AP2/ERF_dom"/>
</dbReference>
<evidence type="ECO:0000256" key="1">
    <source>
        <dbReference type="ARBA" id="ARBA00023015"/>
    </source>
</evidence>
<dbReference type="Pfam" id="PF13392">
    <property type="entry name" value="HNH_3"/>
    <property type="match status" value="1"/>
</dbReference>
<name>A0ABS4G701_9CLOT</name>
<keyword evidence="2" id="KW-0238">DNA-binding</keyword>
<keyword evidence="3" id="KW-0804">Transcription</keyword>
<evidence type="ECO:0000313" key="5">
    <source>
        <dbReference type="EMBL" id="MBP1920306.1"/>
    </source>
</evidence>
<dbReference type="InterPro" id="IPR044925">
    <property type="entry name" value="His-Me_finger_sf"/>
</dbReference>
<evidence type="ECO:0000256" key="2">
    <source>
        <dbReference type="ARBA" id="ARBA00023125"/>
    </source>
</evidence>